<dbReference type="EMBL" id="VTYN01000001">
    <property type="protein sequence ID" value="NOH46648.1"/>
    <property type="molecule type" value="Genomic_DNA"/>
</dbReference>
<feature type="transmembrane region" description="Helical" evidence="5">
    <location>
        <begin position="116"/>
        <end position="137"/>
    </location>
</feature>
<dbReference type="Proteomes" id="UP000572072">
    <property type="component" value="Unassembled WGS sequence"/>
</dbReference>
<comment type="caution">
    <text evidence="7">The sequence shown here is derived from an EMBL/GenBank/DDBJ whole genome shotgun (WGS) entry which is preliminary data.</text>
</comment>
<keyword evidence="3 5" id="KW-1133">Transmembrane helix</keyword>
<feature type="transmembrane region" description="Helical" evidence="5">
    <location>
        <begin position="178"/>
        <end position="196"/>
    </location>
</feature>
<comment type="subcellular location">
    <subcellularLocation>
        <location evidence="1">Membrane</location>
        <topology evidence="1">Multi-pass membrane protein</topology>
    </subcellularLocation>
</comment>
<feature type="transmembrane region" description="Helical" evidence="5">
    <location>
        <begin position="20"/>
        <end position="46"/>
    </location>
</feature>
<keyword evidence="4 5" id="KW-0472">Membrane</keyword>
<feature type="transmembrane region" description="Helical" evidence="5">
    <location>
        <begin position="91"/>
        <end position="109"/>
    </location>
</feature>
<dbReference type="Pfam" id="PF04932">
    <property type="entry name" value="Wzy_C"/>
    <property type="match status" value="1"/>
</dbReference>
<dbReference type="GO" id="GO:0016874">
    <property type="term" value="F:ligase activity"/>
    <property type="evidence" value="ECO:0007669"/>
    <property type="project" value="UniProtKB-KW"/>
</dbReference>
<evidence type="ECO:0000256" key="1">
    <source>
        <dbReference type="ARBA" id="ARBA00004141"/>
    </source>
</evidence>
<evidence type="ECO:0000259" key="6">
    <source>
        <dbReference type="Pfam" id="PF04932"/>
    </source>
</evidence>
<dbReference type="PANTHER" id="PTHR37422:SF13">
    <property type="entry name" value="LIPOPOLYSACCHARIDE BIOSYNTHESIS PROTEIN PA4999-RELATED"/>
    <property type="match status" value="1"/>
</dbReference>
<feature type="transmembrane region" description="Helical" evidence="5">
    <location>
        <begin position="149"/>
        <end position="171"/>
    </location>
</feature>
<feature type="transmembrane region" description="Helical" evidence="5">
    <location>
        <begin position="364"/>
        <end position="382"/>
    </location>
</feature>
<dbReference type="InterPro" id="IPR007016">
    <property type="entry name" value="O-antigen_ligase-rel_domated"/>
</dbReference>
<feature type="domain" description="O-antigen ligase-related" evidence="6">
    <location>
        <begin position="187"/>
        <end position="347"/>
    </location>
</feature>
<feature type="transmembrane region" description="Helical" evidence="5">
    <location>
        <begin position="66"/>
        <end position="85"/>
    </location>
</feature>
<dbReference type="RefSeq" id="WP_171356811.1">
    <property type="nucleotide sequence ID" value="NZ_VTYN01000001.1"/>
</dbReference>
<evidence type="ECO:0000256" key="5">
    <source>
        <dbReference type="SAM" id="Phobius"/>
    </source>
</evidence>
<accession>A0A7Y4E005</accession>
<reference evidence="7 8" key="1">
    <citation type="submission" date="2019-08" db="EMBL/GenBank/DDBJ databases">
        <title>Draft genome sequencing and comparative genomics of hatchery-associated Vibrios.</title>
        <authorList>
            <person name="Kehlet-Delgado H."/>
            <person name="Mueller R.S."/>
        </authorList>
    </citation>
    <scope>NUCLEOTIDE SEQUENCE [LARGE SCALE GENOMIC DNA]</scope>
    <source>
        <strain evidence="7 8">00-78-3</strain>
    </source>
</reference>
<evidence type="ECO:0000256" key="4">
    <source>
        <dbReference type="ARBA" id="ARBA00023136"/>
    </source>
</evidence>
<keyword evidence="7" id="KW-0436">Ligase</keyword>
<proteinExistence type="predicted"/>
<protein>
    <submittedName>
        <fullName evidence="7">O-antigen ligase family protein</fullName>
    </submittedName>
</protein>
<feature type="transmembrane region" description="Helical" evidence="5">
    <location>
        <begin position="331"/>
        <end position="352"/>
    </location>
</feature>
<evidence type="ECO:0000256" key="2">
    <source>
        <dbReference type="ARBA" id="ARBA00022692"/>
    </source>
</evidence>
<feature type="transmembrane region" description="Helical" evidence="5">
    <location>
        <begin position="222"/>
        <end position="241"/>
    </location>
</feature>
<dbReference type="InterPro" id="IPR051533">
    <property type="entry name" value="WaaL-like"/>
</dbReference>
<evidence type="ECO:0000256" key="3">
    <source>
        <dbReference type="ARBA" id="ARBA00022989"/>
    </source>
</evidence>
<organism evidence="7 8">
    <name type="scientific">Vibrio rotiferianus</name>
    <dbReference type="NCBI Taxonomy" id="190895"/>
    <lineage>
        <taxon>Bacteria</taxon>
        <taxon>Pseudomonadati</taxon>
        <taxon>Pseudomonadota</taxon>
        <taxon>Gammaproteobacteria</taxon>
        <taxon>Vibrionales</taxon>
        <taxon>Vibrionaceae</taxon>
        <taxon>Vibrio</taxon>
    </lineage>
</organism>
<gene>
    <name evidence="7" type="ORF">F0262_01035</name>
</gene>
<name>A0A7Y4E005_9VIBR</name>
<dbReference type="GO" id="GO:0016020">
    <property type="term" value="C:membrane"/>
    <property type="evidence" value="ECO:0007669"/>
    <property type="project" value="UniProtKB-SubCell"/>
</dbReference>
<evidence type="ECO:0000313" key="8">
    <source>
        <dbReference type="Proteomes" id="UP000572072"/>
    </source>
</evidence>
<sequence>MQTKHNFSSVIQKFEHLTFFLFSLSIFISKAGLNIALVLALILMIVKTLTQPEFKAFLTTNKVARLSLICFVVGLIAGLLSPSHLKGMGNFFNKAGFLLIFPLFIFHFSNAKNRRYAIIAMLAGFAIALLYSLSLFLSFDHWRGQRVASFWTVGRWAELLIYMSLLCVVWLTKRKNNTWEYLTLLATLIIAVFCIAINGSRAAFLALGLILPVYFLFNKKKVILPAILFGFIATVAVYFVAPSVVKQAETRIVSITDTEKNMSNTARLTSWKEGILFQLKTIEEEPITYMTGYGVNGFDQQLKQFLIDKGIFQHLMESTDNQFSYNDHHNGLLNIISTSGIVYSAIFVYLLVVIFKSLPGDDCWLVFCRYLMMTFLLVSIFYTNFMDFQTIGVFFMLAIGLGIQVEQRASEDNGIQ</sequence>
<dbReference type="PANTHER" id="PTHR37422">
    <property type="entry name" value="TEICHURONIC ACID BIOSYNTHESIS PROTEIN TUAE"/>
    <property type="match status" value="1"/>
</dbReference>
<keyword evidence="2 5" id="KW-0812">Transmembrane</keyword>
<dbReference type="AlphaFoldDB" id="A0A7Y4E005"/>
<evidence type="ECO:0000313" key="7">
    <source>
        <dbReference type="EMBL" id="NOH46648.1"/>
    </source>
</evidence>